<gene>
    <name evidence="3" type="ORF">L227DRAFT_571486</name>
</gene>
<proteinExistence type="predicted"/>
<keyword evidence="2" id="KW-0472">Membrane</keyword>
<keyword evidence="2" id="KW-0812">Transmembrane</keyword>
<evidence type="ECO:0000256" key="2">
    <source>
        <dbReference type="SAM" id="Phobius"/>
    </source>
</evidence>
<keyword evidence="4" id="KW-1185">Reference proteome</keyword>
<evidence type="ECO:0000313" key="3">
    <source>
        <dbReference type="EMBL" id="RPD65036.1"/>
    </source>
</evidence>
<keyword evidence="2" id="KW-1133">Transmembrane helix</keyword>
<dbReference type="Pfam" id="PF23670">
    <property type="entry name" value="PIGBOS1"/>
    <property type="match status" value="1"/>
</dbReference>
<feature type="region of interest" description="Disordered" evidence="1">
    <location>
        <begin position="35"/>
        <end position="91"/>
    </location>
</feature>
<organism evidence="3 4">
    <name type="scientific">Lentinus tigrinus ALCF2SS1-6</name>
    <dbReference type="NCBI Taxonomy" id="1328759"/>
    <lineage>
        <taxon>Eukaryota</taxon>
        <taxon>Fungi</taxon>
        <taxon>Dikarya</taxon>
        <taxon>Basidiomycota</taxon>
        <taxon>Agaricomycotina</taxon>
        <taxon>Agaricomycetes</taxon>
        <taxon>Polyporales</taxon>
        <taxon>Polyporaceae</taxon>
        <taxon>Lentinus</taxon>
    </lineage>
</organism>
<dbReference type="EMBL" id="ML122253">
    <property type="protein sequence ID" value="RPD65036.1"/>
    <property type="molecule type" value="Genomic_DNA"/>
</dbReference>
<dbReference type="AlphaFoldDB" id="A0A5C2SUT4"/>
<name>A0A5C2SUT4_9APHY</name>
<dbReference type="InterPro" id="IPR057394">
    <property type="entry name" value="PIGBOS1"/>
</dbReference>
<evidence type="ECO:0000256" key="1">
    <source>
        <dbReference type="SAM" id="MobiDB-lite"/>
    </source>
</evidence>
<accession>A0A5C2SUT4</accession>
<feature type="transmembrane region" description="Helical" evidence="2">
    <location>
        <begin position="6"/>
        <end position="24"/>
    </location>
</feature>
<dbReference type="OrthoDB" id="4093673at2759"/>
<reference evidence="3" key="1">
    <citation type="journal article" date="2018" name="Genome Biol. Evol.">
        <title>Genomics and development of Lentinus tigrinus, a white-rot wood-decaying mushroom with dimorphic fruiting bodies.</title>
        <authorList>
            <person name="Wu B."/>
            <person name="Xu Z."/>
            <person name="Knudson A."/>
            <person name="Carlson A."/>
            <person name="Chen N."/>
            <person name="Kovaka S."/>
            <person name="LaButti K."/>
            <person name="Lipzen A."/>
            <person name="Pennachio C."/>
            <person name="Riley R."/>
            <person name="Schakwitz W."/>
            <person name="Umezawa K."/>
            <person name="Ohm R.A."/>
            <person name="Grigoriev I.V."/>
            <person name="Nagy L.G."/>
            <person name="Gibbons J."/>
            <person name="Hibbett D."/>
        </authorList>
    </citation>
    <scope>NUCLEOTIDE SEQUENCE [LARGE SCALE GENOMIC DNA]</scope>
    <source>
        <strain evidence="3">ALCF2SS1-6</strain>
    </source>
</reference>
<protein>
    <submittedName>
        <fullName evidence="3">Uncharacterized protein</fullName>
    </submittedName>
</protein>
<evidence type="ECO:0000313" key="4">
    <source>
        <dbReference type="Proteomes" id="UP000313359"/>
    </source>
</evidence>
<dbReference type="Proteomes" id="UP000313359">
    <property type="component" value="Unassembled WGS sequence"/>
</dbReference>
<sequence length="91" mass="9310">MSRSRAVPFLVAGVTGVLSGVYIFKPLFDQRTGRAVARSTDNDAVPTGSVEPPLAAERSPAAAVAQGNTNPDMMKASDGATGGTSSSETRK</sequence>